<dbReference type="Proteomes" id="UP000046393">
    <property type="component" value="Unplaced"/>
</dbReference>
<feature type="transmembrane region" description="Helical" evidence="5">
    <location>
        <begin position="47"/>
        <end position="73"/>
    </location>
</feature>
<reference evidence="8" key="1">
    <citation type="submission" date="2016-04" db="UniProtKB">
        <authorList>
            <consortium name="WormBaseParasite"/>
        </authorList>
    </citation>
    <scope>IDENTIFICATION</scope>
</reference>
<evidence type="ECO:0000256" key="3">
    <source>
        <dbReference type="ARBA" id="ARBA00022989"/>
    </source>
</evidence>
<feature type="transmembrane region" description="Helical" evidence="5">
    <location>
        <begin position="197"/>
        <end position="229"/>
    </location>
</feature>
<organism evidence="7 8">
    <name type="scientific">Syphacia muris</name>
    <dbReference type="NCBI Taxonomy" id="451379"/>
    <lineage>
        <taxon>Eukaryota</taxon>
        <taxon>Metazoa</taxon>
        <taxon>Ecdysozoa</taxon>
        <taxon>Nematoda</taxon>
        <taxon>Chromadorea</taxon>
        <taxon>Rhabditida</taxon>
        <taxon>Spirurina</taxon>
        <taxon>Oxyuridomorpha</taxon>
        <taxon>Oxyuroidea</taxon>
        <taxon>Oxyuridae</taxon>
        <taxon>Syphacia</taxon>
    </lineage>
</organism>
<feature type="transmembrane region" description="Helical" evidence="5">
    <location>
        <begin position="257"/>
        <end position="277"/>
    </location>
</feature>
<feature type="transmembrane region" description="Helical" evidence="5">
    <location>
        <begin position="297"/>
        <end position="317"/>
    </location>
</feature>
<dbReference type="SUPFAM" id="SSF81321">
    <property type="entry name" value="Family A G protein-coupled receptor-like"/>
    <property type="match status" value="1"/>
</dbReference>
<feature type="domain" description="G-protein coupled receptors family 1 profile" evidence="6">
    <location>
        <begin position="45"/>
        <end position="314"/>
    </location>
</feature>
<keyword evidence="7" id="KW-1185">Reference proteome</keyword>
<dbReference type="PANTHER" id="PTHR46895:SF7">
    <property type="entry name" value="G-PROTEIN COUPLED RECEPTORS FAMILY 1 PROFILE DOMAIN-CONTAINING PROTEIN"/>
    <property type="match status" value="1"/>
</dbReference>
<dbReference type="AlphaFoldDB" id="A0A158R438"/>
<dbReference type="PRINTS" id="PR00237">
    <property type="entry name" value="GPCRRHODOPSN"/>
</dbReference>
<proteinExistence type="predicted"/>
<keyword evidence="2 5" id="KW-0812">Transmembrane</keyword>
<evidence type="ECO:0000259" key="6">
    <source>
        <dbReference type="PROSITE" id="PS50262"/>
    </source>
</evidence>
<dbReference type="InterPro" id="IPR000276">
    <property type="entry name" value="GPCR_Rhodpsn"/>
</dbReference>
<evidence type="ECO:0000256" key="4">
    <source>
        <dbReference type="ARBA" id="ARBA00023136"/>
    </source>
</evidence>
<dbReference type="GO" id="GO:0008528">
    <property type="term" value="F:G protein-coupled peptide receptor activity"/>
    <property type="evidence" value="ECO:0007669"/>
    <property type="project" value="InterPro"/>
</dbReference>
<dbReference type="Pfam" id="PF10324">
    <property type="entry name" value="7TM_GPCR_Srw"/>
    <property type="match status" value="1"/>
</dbReference>
<dbReference type="GO" id="GO:0016020">
    <property type="term" value="C:membrane"/>
    <property type="evidence" value="ECO:0007669"/>
    <property type="project" value="UniProtKB-SubCell"/>
</dbReference>
<evidence type="ECO:0000256" key="1">
    <source>
        <dbReference type="ARBA" id="ARBA00004370"/>
    </source>
</evidence>
<dbReference type="WBParaSite" id="SMUV_0000231001-mRNA-1">
    <property type="protein sequence ID" value="SMUV_0000231001-mRNA-1"/>
    <property type="gene ID" value="SMUV_0000231001"/>
</dbReference>
<dbReference type="PROSITE" id="PS50262">
    <property type="entry name" value="G_PROTEIN_RECEP_F1_2"/>
    <property type="match status" value="1"/>
</dbReference>
<feature type="transmembrane region" description="Helical" evidence="5">
    <location>
        <begin position="94"/>
        <end position="115"/>
    </location>
</feature>
<evidence type="ECO:0000313" key="8">
    <source>
        <dbReference type="WBParaSite" id="SMUV_0000231001-mRNA-1"/>
    </source>
</evidence>
<dbReference type="PANTHER" id="PTHR46895">
    <property type="entry name" value="PROTEIN CBG20548-RELATED"/>
    <property type="match status" value="1"/>
</dbReference>
<keyword evidence="4 5" id="KW-0472">Membrane</keyword>
<dbReference type="InterPro" id="IPR019427">
    <property type="entry name" value="7TM_GPCR_serpentine_rcpt_Srw"/>
</dbReference>
<name>A0A158R438_9BILA</name>
<evidence type="ECO:0000256" key="5">
    <source>
        <dbReference type="SAM" id="Phobius"/>
    </source>
</evidence>
<dbReference type="Gene3D" id="1.20.1070.10">
    <property type="entry name" value="Rhodopsin 7-helix transmembrane proteins"/>
    <property type="match status" value="1"/>
</dbReference>
<comment type="subcellular location">
    <subcellularLocation>
        <location evidence="1">Membrane</location>
    </subcellularLocation>
</comment>
<evidence type="ECO:0000313" key="7">
    <source>
        <dbReference type="Proteomes" id="UP000046393"/>
    </source>
</evidence>
<sequence length="322" mass="35938">MPEIPAHATSLFNSVSSSVSTNVHWKYTDDIGASECPDEESVIANHLLAALAATDIAVLVFMLPSWLASYPVFYNSNKFRTMLGSIKIQIGAMANWFSCAAIWFVLIISVERVLIIKSLKPYKVSTTDRFGISLLIATCLKSFHFSHHSLSRKCVMIKMCNNGGRYSEVYALCLPSSFENWSIYDPSWQKPSKMLDLYINIGTVCNAVVGVICPVFIVAFMNILLINLLRKSKLPNMSTTSGKLNTQIQEKRITKTIVTVVTCFTITNIPSGFLFLYETFFYDPSTRVSTTFSRAASISNFLVLTGKSLNIILLCLCSNTFW</sequence>
<keyword evidence="3 5" id="KW-1133">Transmembrane helix</keyword>
<accession>A0A158R438</accession>
<evidence type="ECO:0000256" key="2">
    <source>
        <dbReference type="ARBA" id="ARBA00022692"/>
    </source>
</evidence>
<protein>
    <submittedName>
        <fullName evidence="8">G_PROTEIN_RECEP_F1_2 domain-containing protein</fullName>
    </submittedName>
</protein>
<dbReference type="InterPro" id="IPR017452">
    <property type="entry name" value="GPCR_Rhodpsn_7TM"/>
</dbReference>